<dbReference type="OrthoDB" id="629492at2759"/>
<name>A0A0P1BF76_9BASI</name>
<evidence type="ECO:0000313" key="3">
    <source>
        <dbReference type="EMBL" id="CEH14791.1"/>
    </source>
</evidence>
<protein>
    <submittedName>
        <fullName evidence="3">FBXW2</fullName>
    </submittedName>
</protein>
<dbReference type="SUPFAM" id="SSF69322">
    <property type="entry name" value="Tricorn protease domain 2"/>
    <property type="match status" value="1"/>
</dbReference>
<dbReference type="SUPFAM" id="SSF81383">
    <property type="entry name" value="F-box domain"/>
    <property type="match status" value="1"/>
</dbReference>
<dbReference type="InterPro" id="IPR001810">
    <property type="entry name" value="F-box_dom"/>
</dbReference>
<dbReference type="Proteomes" id="UP000054845">
    <property type="component" value="Unassembled WGS sequence"/>
</dbReference>
<dbReference type="AlphaFoldDB" id="A0A0P1BF76"/>
<organism evidence="3 4">
    <name type="scientific">Ceraceosorus bombacis</name>
    <dbReference type="NCBI Taxonomy" id="401625"/>
    <lineage>
        <taxon>Eukaryota</taxon>
        <taxon>Fungi</taxon>
        <taxon>Dikarya</taxon>
        <taxon>Basidiomycota</taxon>
        <taxon>Ustilaginomycotina</taxon>
        <taxon>Exobasidiomycetes</taxon>
        <taxon>Ceraceosorales</taxon>
        <taxon>Ceraceosoraceae</taxon>
        <taxon>Ceraceosorus</taxon>
    </lineage>
</organism>
<keyword evidence="4" id="KW-1185">Reference proteome</keyword>
<sequence>MAPDPLRQLPAELQVMVLIQLDPKTLFISRRVSQHWMKRINAYEEVWRALALQWRLIPRWTSPLPGSQRAGGGSVSSYPNERACEAVLSVTGYFNNITSFRDLCDRYLRLTLAWKSATGPSITENGSDHPLVIRSQFGHLSRCKSSEEAEETFFLQSTEGFFVLAADCRTLQMFQHRFKKDFAAQDDLLLYSTLKLRTEDAQAHKWFAEVVMDAGFAVVSSEKHGVFLFNLTTTTCHFEGALPLPTRFRATSYMGTHLHLRYPSCLVFTWSEEADTSVHHIHLFDVPTKTLCFSIKVLGWCCDMAVNDERTMIAAVHEPSGLAVYSTADGSVLLNMMPNLNWSRRTGTRARMRGRGTTFGPSNVHIAFSTNRPRSCSVDTSATEAANWRTVESICSRTGEYDGISAADFITAYVYSEYLTGARKVYIDAHTDTLILLCLGHAILVRPCSAIARRELHRDLQLGVLPLSMHIRQRKKSKKNKPREHVADDEFFAATPHIHPRADLPYAASDRRLCVAFSHSKLHQIFIIDLDLHRLSESTRQHPFGNVGSRLLMQTAASEVSDIQLDACGAFLLSSRGMLGYDLRSLLDAEASQGTNLDDDGAQRIQGGADDASKDDVFGSSLWTDSEAEGEPRTRTRRIA</sequence>
<dbReference type="EMBL" id="CCYA01000248">
    <property type="protein sequence ID" value="CEH14791.1"/>
    <property type="molecule type" value="Genomic_DNA"/>
</dbReference>
<evidence type="ECO:0000256" key="1">
    <source>
        <dbReference type="SAM" id="MobiDB-lite"/>
    </source>
</evidence>
<dbReference type="InterPro" id="IPR036047">
    <property type="entry name" value="F-box-like_dom_sf"/>
</dbReference>
<proteinExistence type="predicted"/>
<evidence type="ECO:0000259" key="2">
    <source>
        <dbReference type="PROSITE" id="PS50181"/>
    </source>
</evidence>
<reference evidence="3 4" key="1">
    <citation type="submission" date="2014-09" db="EMBL/GenBank/DDBJ databases">
        <authorList>
            <person name="Magalhaes I.L.F."/>
            <person name="Oliveira U."/>
            <person name="Santos F.R."/>
            <person name="Vidigal T.H.D.A."/>
            <person name="Brescovit A.D."/>
            <person name="Santos A.J."/>
        </authorList>
    </citation>
    <scope>NUCLEOTIDE SEQUENCE [LARGE SCALE GENOMIC DNA]</scope>
</reference>
<accession>A0A0P1BF76</accession>
<dbReference type="Gene3D" id="1.20.1280.50">
    <property type="match status" value="1"/>
</dbReference>
<feature type="region of interest" description="Disordered" evidence="1">
    <location>
        <begin position="595"/>
        <end position="640"/>
    </location>
</feature>
<evidence type="ECO:0000313" key="4">
    <source>
        <dbReference type="Proteomes" id="UP000054845"/>
    </source>
</evidence>
<feature type="domain" description="F-box" evidence="2">
    <location>
        <begin position="3"/>
        <end position="50"/>
    </location>
</feature>
<dbReference type="PROSITE" id="PS50181">
    <property type="entry name" value="FBOX"/>
    <property type="match status" value="1"/>
</dbReference>